<gene>
    <name evidence="2" type="ORF">Pfra01_001297700</name>
</gene>
<dbReference type="AlphaFoldDB" id="A0A9W6XLR2"/>
<dbReference type="EMBL" id="BSXT01001325">
    <property type="protein sequence ID" value="GMF41255.1"/>
    <property type="molecule type" value="Genomic_DNA"/>
</dbReference>
<keyword evidence="3" id="KW-1185">Reference proteome</keyword>
<comment type="caution">
    <text evidence="2">The sequence shown here is derived from an EMBL/GenBank/DDBJ whole genome shotgun (WGS) entry which is preliminary data.</text>
</comment>
<reference evidence="2" key="1">
    <citation type="submission" date="2023-04" db="EMBL/GenBank/DDBJ databases">
        <title>Phytophthora fragariaefolia NBRC 109709.</title>
        <authorList>
            <person name="Ichikawa N."/>
            <person name="Sato H."/>
            <person name="Tonouchi N."/>
        </authorList>
    </citation>
    <scope>NUCLEOTIDE SEQUENCE</scope>
    <source>
        <strain evidence="2">NBRC 109709</strain>
    </source>
</reference>
<dbReference type="Proteomes" id="UP001165121">
    <property type="component" value="Unassembled WGS sequence"/>
</dbReference>
<sequence>MTLTELPDNVAALQMERKPRAGRKRPRSAGRIADAKDQAAELAAAPRPRREDAAIPPIHVDHDLLLQVVRVKVQTLIRSARLREQGLAQQPGRTHDPQCTAERLMRLMPVIEQRWLQDLMKGDEPRYGFDEVVRAFQDIVHSDAGNSDAGGAAGQ</sequence>
<name>A0A9W6XLR2_9STRA</name>
<accession>A0A9W6XLR2</accession>
<evidence type="ECO:0000313" key="2">
    <source>
        <dbReference type="EMBL" id="GMF41255.1"/>
    </source>
</evidence>
<proteinExistence type="predicted"/>
<evidence type="ECO:0000313" key="3">
    <source>
        <dbReference type="Proteomes" id="UP001165121"/>
    </source>
</evidence>
<dbReference type="OrthoDB" id="92018at2759"/>
<feature type="region of interest" description="Disordered" evidence="1">
    <location>
        <begin position="1"/>
        <end position="50"/>
    </location>
</feature>
<protein>
    <submittedName>
        <fullName evidence="2">Unnamed protein product</fullName>
    </submittedName>
</protein>
<organism evidence="2 3">
    <name type="scientific">Phytophthora fragariaefolia</name>
    <dbReference type="NCBI Taxonomy" id="1490495"/>
    <lineage>
        <taxon>Eukaryota</taxon>
        <taxon>Sar</taxon>
        <taxon>Stramenopiles</taxon>
        <taxon>Oomycota</taxon>
        <taxon>Peronosporomycetes</taxon>
        <taxon>Peronosporales</taxon>
        <taxon>Peronosporaceae</taxon>
        <taxon>Phytophthora</taxon>
    </lineage>
</organism>
<evidence type="ECO:0000256" key="1">
    <source>
        <dbReference type="SAM" id="MobiDB-lite"/>
    </source>
</evidence>